<accession>A0A3A4NCV7</accession>
<keyword evidence="1" id="KW-0812">Transmembrane</keyword>
<name>A0A3A4NCV7_ABYX5</name>
<evidence type="ECO:0000313" key="3">
    <source>
        <dbReference type="Proteomes" id="UP000265882"/>
    </source>
</evidence>
<feature type="transmembrane region" description="Helical" evidence="1">
    <location>
        <begin position="565"/>
        <end position="585"/>
    </location>
</feature>
<dbReference type="Proteomes" id="UP000265882">
    <property type="component" value="Unassembled WGS sequence"/>
</dbReference>
<dbReference type="InterPro" id="IPR001646">
    <property type="entry name" value="5peptide_repeat"/>
</dbReference>
<proteinExistence type="predicted"/>
<protein>
    <recommendedName>
        <fullName evidence="4">Pentapeptide repeat-containing protein</fullName>
    </recommendedName>
</protein>
<dbReference type="EMBL" id="QZKU01000115">
    <property type="protein sequence ID" value="RJP17419.1"/>
    <property type="molecule type" value="Genomic_DNA"/>
</dbReference>
<keyword evidence="1" id="KW-1133">Transmembrane helix</keyword>
<organism evidence="2 3">
    <name type="scientific">Abyssobacteria bacterium (strain SURF_5)</name>
    <dbReference type="NCBI Taxonomy" id="2093360"/>
    <lineage>
        <taxon>Bacteria</taxon>
        <taxon>Pseudomonadati</taxon>
        <taxon>Candidatus Hydrogenedentota</taxon>
        <taxon>Candidatus Abyssobacteria</taxon>
    </lineage>
</organism>
<evidence type="ECO:0000256" key="1">
    <source>
        <dbReference type="SAM" id="Phobius"/>
    </source>
</evidence>
<feature type="transmembrane region" description="Helical" evidence="1">
    <location>
        <begin position="597"/>
        <end position="618"/>
    </location>
</feature>
<dbReference type="Pfam" id="PF13576">
    <property type="entry name" value="Pentapeptide_3"/>
    <property type="match status" value="1"/>
</dbReference>
<gene>
    <name evidence="2" type="ORF">C4520_16785</name>
</gene>
<evidence type="ECO:0000313" key="2">
    <source>
        <dbReference type="EMBL" id="RJP17419.1"/>
    </source>
</evidence>
<sequence length="623" mass="68908">MSSKKCRYCRNAVPLSCLPQGEEPKDVCILHDPDARKDVAQFLALVHARLNSGNYNFSGFVFPEGASDFRGQNFGADADFSKAVFLGDASFRSTRFGGTSVDFSGAEFRGRADFSDSTFECGTLFFSHAIFSGSTAEFSRASFRSETTNFNGVSFEAAADFSGACFEGMGTYFTEGIFSGRRADFSRCYFDGEMTNFKWLQFLCDIDFSESRFTGREVNFQETRFSRGVARFEKACFLGNKTVFAECRFSGGGCSFSRAHFGGEEVVFHGTQFAGETASFSDAKCTCSKISFHPALFSAEQSDFSKMQFHLASADFRETVFSGASTTFAGAEFNGKAEFDGATFSMEYPPLFDDVQFCDSASFSKVRLDYGASFDGAKFLAEADFSHARFAGKSGRPISFQRARFSGACSFERVDLRHTLFGDFQMQSQFRADRAAWPSIRYFLYLRKRYTCADEIEARDPGAQRSAAAALEILEQAARTESNKRLANDFAFSAHECRRKARLLFSLRRYLELVFGAWLSGYGRKIGNIALSAVFIILIFAAIFFLVGEMTSAAAAGMGGNGEWAICRFAGCVAKSMYIFFSAGLTDLEAATKPGDLLVRLEGVIGFLIMSIFLFVVLRNRKT</sequence>
<evidence type="ECO:0008006" key="4">
    <source>
        <dbReference type="Google" id="ProtNLM"/>
    </source>
</evidence>
<dbReference type="Gene3D" id="2.160.20.80">
    <property type="entry name" value="E3 ubiquitin-protein ligase SopA"/>
    <property type="match status" value="2"/>
</dbReference>
<feature type="transmembrane region" description="Helical" evidence="1">
    <location>
        <begin position="529"/>
        <end position="553"/>
    </location>
</feature>
<reference evidence="2 3" key="1">
    <citation type="journal article" date="2017" name="ISME J.">
        <title>Energy and carbon metabolisms in a deep terrestrial subsurface fluid microbial community.</title>
        <authorList>
            <person name="Momper L."/>
            <person name="Jungbluth S.P."/>
            <person name="Lee M.D."/>
            <person name="Amend J.P."/>
        </authorList>
    </citation>
    <scope>NUCLEOTIDE SEQUENCE [LARGE SCALE GENOMIC DNA]</scope>
    <source>
        <strain evidence="2">SURF_5</strain>
    </source>
</reference>
<dbReference type="AlphaFoldDB" id="A0A3A4NCV7"/>
<comment type="caution">
    <text evidence="2">The sequence shown here is derived from an EMBL/GenBank/DDBJ whole genome shotgun (WGS) entry which is preliminary data.</text>
</comment>
<keyword evidence="1" id="KW-0472">Membrane</keyword>